<dbReference type="PANTHER" id="PTHR34975">
    <property type="entry name" value="SPORE GERMINATION PROTEIN A2"/>
    <property type="match status" value="1"/>
</dbReference>
<name>A0A850ESJ0_9BACL</name>
<feature type="transmembrane region" description="Helical" evidence="8">
    <location>
        <begin position="12"/>
        <end position="31"/>
    </location>
</feature>
<feature type="transmembrane region" description="Helical" evidence="8">
    <location>
        <begin position="302"/>
        <end position="321"/>
    </location>
</feature>
<dbReference type="PANTHER" id="PTHR34975:SF2">
    <property type="entry name" value="SPORE GERMINATION PROTEIN A2"/>
    <property type="match status" value="1"/>
</dbReference>
<feature type="transmembrane region" description="Helical" evidence="8">
    <location>
        <begin position="267"/>
        <end position="290"/>
    </location>
</feature>
<evidence type="ECO:0000256" key="7">
    <source>
        <dbReference type="ARBA" id="ARBA00023136"/>
    </source>
</evidence>
<feature type="transmembrane region" description="Helical" evidence="8">
    <location>
        <begin position="37"/>
        <end position="57"/>
    </location>
</feature>
<dbReference type="Proteomes" id="UP000564806">
    <property type="component" value="Unassembled WGS sequence"/>
</dbReference>
<protein>
    <submittedName>
        <fullName evidence="9">GerAB/ArcD/ProY family transporter</fullName>
    </submittedName>
</protein>
<keyword evidence="10" id="KW-1185">Reference proteome</keyword>
<feature type="transmembrane region" description="Helical" evidence="8">
    <location>
        <begin position="114"/>
        <end position="130"/>
    </location>
</feature>
<evidence type="ECO:0000256" key="1">
    <source>
        <dbReference type="ARBA" id="ARBA00004141"/>
    </source>
</evidence>
<keyword evidence="6 8" id="KW-1133">Transmembrane helix</keyword>
<organism evidence="9 10">
    <name type="scientific">Paenibacillus agri</name>
    <dbReference type="NCBI Taxonomy" id="2744309"/>
    <lineage>
        <taxon>Bacteria</taxon>
        <taxon>Bacillati</taxon>
        <taxon>Bacillota</taxon>
        <taxon>Bacilli</taxon>
        <taxon>Bacillales</taxon>
        <taxon>Paenibacillaceae</taxon>
        <taxon>Paenibacillus</taxon>
    </lineage>
</organism>
<accession>A0A850ESJ0</accession>
<dbReference type="InterPro" id="IPR004761">
    <property type="entry name" value="Spore_GerAB"/>
</dbReference>
<keyword evidence="4" id="KW-0309">Germination</keyword>
<proteinExistence type="inferred from homology"/>
<feature type="transmembrane region" description="Helical" evidence="8">
    <location>
        <begin position="333"/>
        <end position="354"/>
    </location>
</feature>
<gene>
    <name evidence="9" type="ORF">HPT30_18115</name>
</gene>
<feature type="transmembrane region" description="Helical" evidence="8">
    <location>
        <begin position="214"/>
        <end position="240"/>
    </location>
</feature>
<comment type="caution">
    <text evidence="9">The sequence shown here is derived from an EMBL/GenBank/DDBJ whole genome shotgun (WGS) entry which is preliminary data.</text>
</comment>
<evidence type="ECO:0000256" key="6">
    <source>
        <dbReference type="ARBA" id="ARBA00022989"/>
    </source>
</evidence>
<reference evidence="9" key="1">
    <citation type="submission" date="2020-06" db="EMBL/GenBank/DDBJ databases">
        <title>Paenibacillus sp. nov., isolated from soil.</title>
        <authorList>
            <person name="Seo Y.L."/>
        </authorList>
    </citation>
    <scope>NUCLEOTIDE SEQUENCE [LARGE SCALE GENOMIC DNA]</scope>
    <source>
        <strain evidence="9">JW14</strain>
    </source>
</reference>
<dbReference type="AlphaFoldDB" id="A0A850ESJ0"/>
<evidence type="ECO:0000256" key="2">
    <source>
        <dbReference type="ARBA" id="ARBA00007998"/>
    </source>
</evidence>
<keyword evidence="7 8" id="KW-0472">Membrane</keyword>
<evidence type="ECO:0000256" key="5">
    <source>
        <dbReference type="ARBA" id="ARBA00022692"/>
    </source>
</evidence>
<dbReference type="RefSeq" id="WP_175372748.1">
    <property type="nucleotide sequence ID" value="NZ_JABWCS010000213.1"/>
</dbReference>
<dbReference type="GO" id="GO:0009847">
    <property type="term" value="P:spore germination"/>
    <property type="evidence" value="ECO:0007669"/>
    <property type="project" value="InterPro"/>
</dbReference>
<feature type="transmembrane region" description="Helical" evidence="8">
    <location>
        <begin position="184"/>
        <end position="202"/>
    </location>
</feature>
<evidence type="ECO:0000256" key="8">
    <source>
        <dbReference type="SAM" id="Phobius"/>
    </source>
</evidence>
<sequence>MRTTKWQLTRFAFIYLNSQASIFLVPTLISSPTYQSWMAVMGGTLLSIGMMFCAVYVGRLKPGQAWVDFGSSIVGKWVHKVVIVLLLCWCIYYVSLDLENFVLFFGSNYLRGTPPWFIQLLIGLVIMYTAKLRFSSLIYMTDGLFLLIISASLFTVFLFVQEVDLNMLPALLHYHDPFVAAKDSWIVTSWVSEWIVFLFLVPELKLDKHVYKKLTMASLLVMVSILTGWLLTLLSLGAYLGPQIQYPFLEMIRSSTHDNIIGNIDPLLIGIWSSSLFIHSAFLIYVAVRCLSSLTNNKGKKYMVQTLTLIALVIAFLYSQNVAVYDRDYNSAVAIWIWFGVDCLPVFYFIVALIRFRKRPLE</sequence>
<feature type="transmembrane region" description="Helical" evidence="8">
    <location>
        <begin position="137"/>
        <end position="160"/>
    </location>
</feature>
<evidence type="ECO:0000313" key="10">
    <source>
        <dbReference type="Proteomes" id="UP000564806"/>
    </source>
</evidence>
<comment type="similarity">
    <text evidence="2">Belongs to the amino acid-polyamine-organocation (APC) superfamily. Spore germination protein (SGP) (TC 2.A.3.9) family.</text>
</comment>
<comment type="subcellular location">
    <subcellularLocation>
        <location evidence="1">Membrane</location>
        <topology evidence="1">Multi-pass membrane protein</topology>
    </subcellularLocation>
</comment>
<feature type="transmembrane region" description="Helical" evidence="8">
    <location>
        <begin position="77"/>
        <end position="94"/>
    </location>
</feature>
<dbReference type="GO" id="GO:0016020">
    <property type="term" value="C:membrane"/>
    <property type="evidence" value="ECO:0007669"/>
    <property type="project" value="UniProtKB-SubCell"/>
</dbReference>
<evidence type="ECO:0000256" key="3">
    <source>
        <dbReference type="ARBA" id="ARBA00022448"/>
    </source>
</evidence>
<keyword evidence="5 8" id="KW-0812">Transmembrane</keyword>
<dbReference type="EMBL" id="JABWCS010000213">
    <property type="protein sequence ID" value="NUU62264.1"/>
    <property type="molecule type" value="Genomic_DNA"/>
</dbReference>
<evidence type="ECO:0000256" key="4">
    <source>
        <dbReference type="ARBA" id="ARBA00022544"/>
    </source>
</evidence>
<dbReference type="Pfam" id="PF03845">
    <property type="entry name" value="Spore_permease"/>
    <property type="match status" value="1"/>
</dbReference>
<keyword evidence="3" id="KW-0813">Transport</keyword>
<evidence type="ECO:0000313" key="9">
    <source>
        <dbReference type="EMBL" id="NUU62264.1"/>
    </source>
</evidence>